<evidence type="ECO:0000256" key="1">
    <source>
        <dbReference type="SAM" id="MobiDB-lite"/>
    </source>
</evidence>
<protein>
    <recommendedName>
        <fullName evidence="2">SRP9 domain-containing protein</fullName>
    </recommendedName>
</protein>
<sequence>MQGRGTSTWDGRTPPKLRPPPKPGHLYDTQRHSDHHGAHDTLANTPRTYLLERLGSPFLRSSVTDDTSQVRAYRPDHRARPWPFLLSPPPSLPSHRNADLQDQPGMAGAQLICQPWTRENVAAANLQHPKQTRITTKYSIKAVKPRKTKTSEDASAAAPAEDATMTDAKPPRGSLVIKTFDPVSGVALKYRTTKAAEVSRLITCLGALGRTMSTSKPATLDAAAANKDEPMADAGGEDTPAGAATPVEKPQAAGGGKKKKKGKK</sequence>
<dbReference type="Pfam" id="PF05486">
    <property type="entry name" value="SRP9-21"/>
    <property type="match status" value="1"/>
</dbReference>
<feature type="region of interest" description="Disordered" evidence="1">
    <location>
        <begin position="219"/>
        <end position="264"/>
    </location>
</feature>
<evidence type="ECO:0000313" key="3">
    <source>
        <dbReference type="EMBL" id="KAK1464431.1"/>
    </source>
</evidence>
<feature type="region of interest" description="Disordered" evidence="1">
    <location>
        <begin position="143"/>
        <end position="171"/>
    </location>
</feature>
<organism evidence="3 4">
    <name type="scientific">Colletotrichum cuscutae</name>
    <dbReference type="NCBI Taxonomy" id="1209917"/>
    <lineage>
        <taxon>Eukaryota</taxon>
        <taxon>Fungi</taxon>
        <taxon>Dikarya</taxon>
        <taxon>Ascomycota</taxon>
        <taxon>Pezizomycotina</taxon>
        <taxon>Sordariomycetes</taxon>
        <taxon>Hypocreomycetidae</taxon>
        <taxon>Glomerellales</taxon>
        <taxon>Glomerellaceae</taxon>
        <taxon>Colletotrichum</taxon>
        <taxon>Colletotrichum acutatum species complex</taxon>
    </lineage>
</organism>
<feature type="compositionally biased region" description="Low complexity" evidence="1">
    <location>
        <begin position="153"/>
        <end position="168"/>
    </location>
</feature>
<feature type="compositionally biased region" description="Polar residues" evidence="1">
    <location>
        <begin position="1"/>
        <end position="10"/>
    </location>
</feature>
<feature type="region of interest" description="Disordered" evidence="1">
    <location>
        <begin position="1"/>
        <end position="43"/>
    </location>
</feature>
<name>A0AAI9UWM8_9PEZI</name>
<accession>A0AAI9UWM8</accession>
<dbReference type="GO" id="GO:0006614">
    <property type="term" value="P:SRP-dependent cotranslational protein targeting to membrane"/>
    <property type="evidence" value="ECO:0007669"/>
    <property type="project" value="InterPro"/>
</dbReference>
<comment type="caution">
    <text evidence="3">The sequence shown here is derived from an EMBL/GenBank/DDBJ whole genome shotgun (WGS) entry which is preliminary data.</text>
</comment>
<feature type="compositionally biased region" description="Basic and acidic residues" evidence="1">
    <location>
        <begin position="28"/>
        <end position="39"/>
    </location>
</feature>
<dbReference type="EMBL" id="MPDP01000265">
    <property type="protein sequence ID" value="KAK1464431.1"/>
    <property type="molecule type" value="Genomic_DNA"/>
</dbReference>
<dbReference type="PANTHER" id="PTHR12834">
    <property type="entry name" value="SIGNAL RECOGNITION PARTICLE 9 KDA PROTEIN"/>
    <property type="match status" value="1"/>
</dbReference>
<gene>
    <name evidence="3" type="ORF">CCUS01_08004</name>
</gene>
<feature type="domain" description="SRP9" evidence="2">
    <location>
        <begin position="127"/>
        <end position="212"/>
    </location>
</feature>
<reference evidence="3" key="1">
    <citation type="submission" date="2016-11" db="EMBL/GenBank/DDBJ databases">
        <title>The genome sequence of Colletotrichum cuscutae.</title>
        <authorList>
            <person name="Baroncelli R."/>
        </authorList>
    </citation>
    <scope>NUCLEOTIDE SEQUENCE</scope>
    <source>
        <strain evidence="3">IMI 304802</strain>
    </source>
</reference>
<dbReference type="InterPro" id="IPR039914">
    <property type="entry name" value="SRP9-like"/>
</dbReference>
<keyword evidence="4" id="KW-1185">Reference proteome</keyword>
<evidence type="ECO:0000313" key="4">
    <source>
        <dbReference type="Proteomes" id="UP001239213"/>
    </source>
</evidence>
<proteinExistence type="predicted"/>
<dbReference type="PANTHER" id="PTHR12834:SF12">
    <property type="entry name" value="SIGNAL RECOGNITION PARTICLE 9 KDA PROTEIN"/>
    <property type="match status" value="1"/>
</dbReference>
<dbReference type="GO" id="GO:0005786">
    <property type="term" value="C:signal recognition particle, endoplasmic reticulum targeting"/>
    <property type="evidence" value="ECO:0007669"/>
    <property type="project" value="TreeGrafter"/>
</dbReference>
<dbReference type="InterPro" id="IPR039432">
    <property type="entry name" value="SRP9_dom"/>
</dbReference>
<dbReference type="Proteomes" id="UP001239213">
    <property type="component" value="Unassembled WGS sequence"/>
</dbReference>
<dbReference type="AlphaFoldDB" id="A0AAI9UWM8"/>
<evidence type="ECO:0000259" key="2">
    <source>
        <dbReference type="Pfam" id="PF05486"/>
    </source>
</evidence>